<dbReference type="GO" id="GO:0016740">
    <property type="term" value="F:transferase activity"/>
    <property type="evidence" value="ECO:0007669"/>
    <property type="project" value="UniProtKB-KW"/>
</dbReference>
<keyword evidence="2" id="KW-0808">Transferase</keyword>
<dbReference type="Pfam" id="PF00535">
    <property type="entry name" value="Glycos_transf_2"/>
    <property type="match status" value="1"/>
</dbReference>
<dbReference type="InterPro" id="IPR029044">
    <property type="entry name" value="Nucleotide-diphossugar_trans"/>
</dbReference>
<keyword evidence="3" id="KW-1185">Reference proteome</keyword>
<sequence>MYRPKITIITAVYNRVDKIEQCISSVVNQTYSNLEYIIIDGGSTDGTVDVIKKYADKIAYWCSEPDKGIYDAWNKALQHVTGDYVLFMGSDDALCDYQTISRVVSELNCDVDILSGCFYTVVEKENMDVYSTNEYMLEQKSFPGYGIPTQGLFIRSSLFHENEFDISYKIAADFKFTVRLYYDSNVKFKYITQPIQFFEDGGISSTQATACRNEYERIYQELGLVQFLKTKRKASYKNRVVNCAKDFCKMLGIFDAIKRFYHITIKGDWKKHHCNNKICRWCGRYE</sequence>
<name>A0A6I2UIF9_9FIRM</name>
<evidence type="ECO:0000313" key="3">
    <source>
        <dbReference type="Proteomes" id="UP000433181"/>
    </source>
</evidence>
<accession>A0A6I2UIF9</accession>
<dbReference type="CDD" id="cd06433">
    <property type="entry name" value="GT_2_WfgS_like"/>
    <property type="match status" value="1"/>
</dbReference>
<dbReference type="SUPFAM" id="SSF53448">
    <property type="entry name" value="Nucleotide-diphospho-sugar transferases"/>
    <property type="match status" value="1"/>
</dbReference>
<reference evidence="2 3" key="1">
    <citation type="submission" date="2019-08" db="EMBL/GenBank/DDBJ databases">
        <title>In-depth cultivation of the pig gut microbiome towards novel bacterial diversity and tailored functional studies.</title>
        <authorList>
            <person name="Wylensek D."/>
            <person name="Hitch T.C.A."/>
            <person name="Clavel T."/>
        </authorList>
    </citation>
    <scope>NUCLEOTIDE SEQUENCE [LARGE SCALE GENOMIC DNA]</scope>
    <source>
        <strain evidence="2 3">WCA-693-APC-5D-A</strain>
    </source>
</reference>
<gene>
    <name evidence="2" type="ORF">FYJ84_11005</name>
</gene>
<dbReference type="EMBL" id="VUNR01000025">
    <property type="protein sequence ID" value="MSU09509.1"/>
    <property type="molecule type" value="Genomic_DNA"/>
</dbReference>
<dbReference type="GeneID" id="96779456"/>
<dbReference type="PANTHER" id="PTHR22916:SF67">
    <property type="entry name" value="COLANIC ACID BIOSYNTHESIS GLYCOSYL TRANSFERASE WCAE-RELATED"/>
    <property type="match status" value="1"/>
</dbReference>
<proteinExistence type="predicted"/>
<evidence type="ECO:0000313" key="2">
    <source>
        <dbReference type="EMBL" id="MSU09509.1"/>
    </source>
</evidence>
<dbReference type="Gene3D" id="3.90.550.10">
    <property type="entry name" value="Spore Coat Polysaccharide Biosynthesis Protein SpsA, Chain A"/>
    <property type="match status" value="1"/>
</dbReference>
<organism evidence="2 3">
    <name type="scientific">Anaerovibrio slackiae</name>
    <dbReference type="NCBI Taxonomy" id="2652309"/>
    <lineage>
        <taxon>Bacteria</taxon>
        <taxon>Bacillati</taxon>
        <taxon>Bacillota</taxon>
        <taxon>Negativicutes</taxon>
        <taxon>Selenomonadales</taxon>
        <taxon>Selenomonadaceae</taxon>
        <taxon>Anaerovibrio</taxon>
    </lineage>
</organism>
<dbReference type="InterPro" id="IPR001173">
    <property type="entry name" value="Glyco_trans_2-like"/>
</dbReference>
<dbReference type="AlphaFoldDB" id="A0A6I2UIF9"/>
<feature type="domain" description="Glycosyltransferase 2-like" evidence="1">
    <location>
        <begin position="7"/>
        <end position="134"/>
    </location>
</feature>
<dbReference type="Proteomes" id="UP000433181">
    <property type="component" value="Unassembled WGS sequence"/>
</dbReference>
<evidence type="ECO:0000259" key="1">
    <source>
        <dbReference type="Pfam" id="PF00535"/>
    </source>
</evidence>
<protein>
    <submittedName>
        <fullName evidence="2">Glycosyltransferase</fullName>
    </submittedName>
</protein>
<dbReference type="RefSeq" id="WP_154407680.1">
    <property type="nucleotide sequence ID" value="NZ_VUNR01000025.1"/>
</dbReference>
<dbReference type="PANTHER" id="PTHR22916">
    <property type="entry name" value="GLYCOSYLTRANSFERASE"/>
    <property type="match status" value="1"/>
</dbReference>
<comment type="caution">
    <text evidence="2">The sequence shown here is derived from an EMBL/GenBank/DDBJ whole genome shotgun (WGS) entry which is preliminary data.</text>
</comment>